<dbReference type="EMBL" id="CAXDID020000093">
    <property type="protein sequence ID" value="CAL6023229.1"/>
    <property type="molecule type" value="Genomic_DNA"/>
</dbReference>
<accession>A0AA86NQU2</accession>
<comment type="caution">
    <text evidence="1">The sequence shown here is derived from an EMBL/GenBank/DDBJ whole genome shotgun (WGS) entry which is preliminary data.</text>
</comment>
<gene>
    <name evidence="1" type="ORF">HINF_LOCUS11662</name>
    <name evidence="2" type="ORF">HINF_LOCUS29030</name>
</gene>
<dbReference type="AlphaFoldDB" id="A0AA86NQU2"/>
<name>A0AA86NQU2_9EUKA</name>
<evidence type="ECO:0000313" key="1">
    <source>
        <dbReference type="EMBL" id="CAI9924017.1"/>
    </source>
</evidence>
<dbReference type="Proteomes" id="UP001642409">
    <property type="component" value="Unassembled WGS sequence"/>
</dbReference>
<protein>
    <submittedName>
        <fullName evidence="2">Hypothetical_protein</fullName>
    </submittedName>
</protein>
<evidence type="ECO:0000313" key="2">
    <source>
        <dbReference type="EMBL" id="CAL6023229.1"/>
    </source>
</evidence>
<dbReference type="EMBL" id="CATOUU010000302">
    <property type="protein sequence ID" value="CAI9924017.1"/>
    <property type="molecule type" value="Genomic_DNA"/>
</dbReference>
<evidence type="ECO:0000313" key="3">
    <source>
        <dbReference type="Proteomes" id="UP001642409"/>
    </source>
</evidence>
<reference evidence="2 3" key="2">
    <citation type="submission" date="2024-07" db="EMBL/GenBank/DDBJ databases">
        <authorList>
            <person name="Akdeniz Z."/>
        </authorList>
    </citation>
    <scope>NUCLEOTIDE SEQUENCE [LARGE SCALE GENOMIC DNA]</scope>
</reference>
<reference evidence="1" key="1">
    <citation type="submission" date="2023-06" db="EMBL/GenBank/DDBJ databases">
        <authorList>
            <person name="Kurt Z."/>
        </authorList>
    </citation>
    <scope>NUCLEOTIDE SEQUENCE</scope>
</reference>
<organism evidence="1">
    <name type="scientific">Hexamita inflata</name>
    <dbReference type="NCBI Taxonomy" id="28002"/>
    <lineage>
        <taxon>Eukaryota</taxon>
        <taxon>Metamonada</taxon>
        <taxon>Diplomonadida</taxon>
        <taxon>Hexamitidae</taxon>
        <taxon>Hexamitinae</taxon>
        <taxon>Hexamita</taxon>
    </lineage>
</organism>
<sequence length="131" mass="14873">MYRKLNKNGIQLHQSQTKPYSAKYTNKTSKSVSSLIQTAAQKKQLQDIQERPEPNQMVCFAQCQKPNLSTLNQTNSKNIFWDLSSLVDIKLLSISECGGKKKIDEIIISVDNNVTTDQTEDDDAIYSLLFK</sequence>
<keyword evidence="3" id="KW-1185">Reference proteome</keyword>
<proteinExistence type="predicted"/>